<feature type="domain" description="Fumarylacetoacetase-like C-terminal" evidence="2">
    <location>
        <begin position="97"/>
        <end position="261"/>
    </location>
</feature>
<accession>A0ABZ2KZ37</accession>
<evidence type="ECO:0000256" key="1">
    <source>
        <dbReference type="ARBA" id="ARBA00023239"/>
    </source>
</evidence>
<organism evidence="3 4">
    <name type="scientific">Pendulispora rubella</name>
    <dbReference type="NCBI Taxonomy" id="2741070"/>
    <lineage>
        <taxon>Bacteria</taxon>
        <taxon>Pseudomonadati</taxon>
        <taxon>Myxococcota</taxon>
        <taxon>Myxococcia</taxon>
        <taxon>Myxococcales</taxon>
        <taxon>Sorangiineae</taxon>
        <taxon>Pendulisporaceae</taxon>
        <taxon>Pendulispora</taxon>
    </lineage>
</organism>
<name>A0ABZ2KZ37_9BACT</name>
<dbReference type="PANTHER" id="PTHR30143">
    <property type="entry name" value="ACID HYDRATASE"/>
    <property type="match status" value="1"/>
</dbReference>
<dbReference type="InterPro" id="IPR050772">
    <property type="entry name" value="Hydratase-Decarb/MhpD_sf"/>
</dbReference>
<dbReference type="RefSeq" id="WP_394832207.1">
    <property type="nucleotide sequence ID" value="NZ_CP089929.1"/>
</dbReference>
<keyword evidence="4" id="KW-1185">Reference proteome</keyword>
<gene>
    <name evidence="3" type="ORF">LVJ94_37400</name>
</gene>
<keyword evidence="3" id="KW-0378">Hydrolase</keyword>
<reference evidence="3" key="1">
    <citation type="submission" date="2021-12" db="EMBL/GenBank/DDBJ databases">
        <title>Discovery of the Pendulisporaceae a myxobacterial family with distinct sporulation behavior and unique specialized metabolism.</title>
        <authorList>
            <person name="Garcia R."/>
            <person name="Popoff A."/>
            <person name="Bader C.D."/>
            <person name="Loehr J."/>
            <person name="Walesch S."/>
            <person name="Walt C."/>
            <person name="Boldt J."/>
            <person name="Bunk B."/>
            <person name="Haeckl F.J.F.P.J."/>
            <person name="Gunesch A.P."/>
            <person name="Birkelbach J."/>
            <person name="Nuebel U."/>
            <person name="Pietschmann T."/>
            <person name="Bach T."/>
            <person name="Mueller R."/>
        </authorList>
    </citation>
    <scope>NUCLEOTIDE SEQUENCE</scope>
    <source>
        <strain evidence="3">MSr11367</strain>
    </source>
</reference>
<dbReference type="GO" id="GO:0016787">
    <property type="term" value="F:hydrolase activity"/>
    <property type="evidence" value="ECO:0007669"/>
    <property type="project" value="UniProtKB-KW"/>
</dbReference>
<dbReference type="InterPro" id="IPR036663">
    <property type="entry name" value="Fumarylacetoacetase_C_sf"/>
</dbReference>
<evidence type="ECO:0000313" key="3">
    <source>
        <dbReference type="EMBL" id="WXB02579.1"/>
    </source>
</evidence>
<dbReference type="Pfam" id="PF01557">
    <property type="entry name" value="FAA_hydrolase"/>
    <property type="match status" value="1"/>
</dbReference>
<protein>
    <submittedName>
        <fullName evidence="3">Fumarylacetoacetate hydrolase family protein</fullName>
    </submittedName>
</protein>
<dbReference type="Gene3D" id="3.90.850.10">
    <property type="entry name" value="Fumarylacetoacetase-like, C-terminal domain"/>
    <property type="match status" value="1"/>
</dbReference>
<evidence type="ECO:0000259" key="2">
    <source>
        <dbReference type="Pfam" id="PF01557"/>
    </source>
</evidence>
<dbReference type="Proteomes" id="UP001374803">
    <property type="component" value="Chromosome"/>
</dbReference>
<evidence type="ECO:0000313" key="4">
    <source>
        <dbReference type="Proteomes" id="UP001374803"/>
    </source>
</evidence>
<proteinExistence type="predicted"/>
<dbReference type="EMBL" id="CP089983">
    <property type="protein sequence ID" value="WXB02579.1"/>
    <property type="molecule type" value="Genomic_DNA"/>
</dbReference>
<keyword evidence="1" id="KW-0456">Lyase</keyword>
<dbReference type="PANTHER" id="PTHR30143:SF0">
    <property type="entry name" value="2-KETO-4-PENTENOATE HYDRATASE"/>
    <property type="match status" value="1"/>
</dbReference>
<dbReference type="InterPro" id="IPR011234">
    <property type="entry name" value="Fumarylacetoacetase-like_C"/>
</dbReference>
<dbReference type="SUPFAM" id="SSF56529">
    <property type="entry name" value="FAH"/>
    <property type="match status" value="1"/>
</dbReference>
<sequence length="285" mass="30623">MTPVSHVTHIDRSGATARAFIEARLRARALPEFPGAVPADLATGYATQEVAIGLWPDDVIGWKIGKVPPQYEEKLRAPRICGPIFRRKVLMVDAGERHPVPFPVIEGGFAAVEAEFVVRLGRDAPAGKREWTLEEAAAMVASMHIGMEPAGSPLKTINVLGPTVVVSDFGNNNGLVLGPEIPDWRHKAWTDLPCETWIDGTRVGTGSAASIAGGPIEALRYLLEHLATRNRPLRAGELISTGAATGIHDVLAGQTAVVRFGSYGEIPCVAVKARGEEYDDHRNYG</sequence>